<evidence type="ECO:0000313" key="3">
    <source>
        <dbReference type="EMBL" id="UYG51147.1"/>
    </source>
</evidence>
<dbReference type="NCBIfam" id="NF041109">
    <property type="entry name" value="VF_TspB_C_term"/>
    <property type="match status" value="1"/>
</dbReference>
<feature type="transmembrane region" description="Helical" evidence="2">
    <location>
        <begin position="378"/>
        <end position="397"/>
    </location>
</feature>
<evidence type="ECO:0000256" key="2">
    <source>
        <dbReference type="SAM" id="Phobius"/>
    </source>
</evidence>
<keyword evidence="4" id="KW-1185">Reference proteome</keyword>
<dbReference type="EMBL" id="CP106881">
    <property type="protein sequence ID" value="UYG51147.1"/>
    <property type="molecule type" value="Genomic_DNA"/>
</dbReference>
<gene>
    <name evidence="3" type="ORF">M9799_13775</name>
</gene>
<keyword evidence="2" id="KW-0812">Transmembrane</keyword>
<keyword evidence="2" id="KW-1133">Transmembrane helix</keyword>
<evidence type="ECO:0000313" key="4">
    <source>
        <dbReference type="Proteomes" id="UP001162800"/>
    </source>
</evidence>
<reference evidence="3" key="1">
    <citation type="submission" date="2022-09" db="EMBL/GenBank/DDBJ databases">
        <title>The complete genome of Acidovorax sp. 5MLIR.</title>
        <authorList>
            <person name="Liu L."/>
            <person name="Yue J."/>
            <person name="Yang F."/>
            <person name="Yuan J."/>
            <person name="Li L."/>
        </authorList>
    </citation>
    <scope>NUCLEOTIDE SEQUENCE</scope>
    <source>
        <strain evidence="3">5MLIR</strain>
    </source>
</reference>
<dbReference type="InterPro" id="IPR008708">
    <property type="entry name" value="Neisseria_TspB"/>
</dbReference>
<feature type="region of interest" description="Disordered" evidence="1">
    <location>
        <begin position="235"/>
        <end position="307"/>
    </location>
</feature>
<protein>
    <submittedName>
        <fullName evidence="3">Virulence factor TspB C-terminal domain-related protein</fullName>
    </submittedName>
</protein>
<sequence>MSNGTVRTNASLNVAGRSVSVPASMRFAANAPRVAAAALFLSPQLRTAVGIASWLGVAKIVWDDNLQAWVQNAVGGNSDQQSDGQEYSVPGYPWAPTRQGACEAYFPIAYPTLGGVVTVRVGYENPCLLTYTRPDGTEGTVGAPLTNRTNPNCPAGWYATPAGCTQTPQPRKLSQEEMVDLLNPANTPGWPMPNSVPREMPSVPLPVQLPVINPNTGVNPFPQPLFVPTGNPVANPNYDPNAAPSPSNQPFFQPGVRVTPAPVPGSPWQVDIQPVNRPQSTNVPNPNPQTDPVENTGDQPAPENEPDLCEKYPDIVACQKLGDVSPVALAKNTVPLQINKEQGFGPDNGVCPAPKQFMVMGKSMAFRWDLLCDFATQIRPLLIGFAYLSAALAFFGLSRRD</sequence>
<feature type="compositionally biased region" description="Polar residues" evidence="1">
    <location>
        <begin position="276"/>
        <end position="298"/>
    </location>
</feature>
<dbReference type="Pfam" id="PF05616">
    <property type="entry name" value="Neisseria_TspB"/>
    <property type="match status" value="1"/>
</dbReference>
<proteinExistence type="predicted"/>
<dbReference type="RefSeq" id="WP_231045042.1">
    <property type="nucleotide sequence ID" value="NZ_CP106881.1"/>
</dbReference>
<dbReference type="Proteomes" id="UP001162800">
    <property type="component" value="Chromosome"/>
</dbReference>
<name>A0ABY6G7Y2_9BURK</name>
<evidence type="ECO:0000256" key="1">
    <source>
        <dbReference type="SAM" id="MobiDB-lite"/>
    </source>
</evidence>
<accession>A0ABY6G7Y2</accession>
<keyword evidence="2" id="KW-0472">Membrane</keyword>
<organism evidence="3 4">
    <name type="scientific">Comamonas endophytica</name>
    <dbReference type="NCBI Taxonomy" id="2949090"/>
    <lineage>
        <taxon>Bacteria</taxon>
        <taxon>Pseudomonadati</taxon>
        <taxon>Pseudomonadota</taxon>
        <taxon>Betaproteobacteria</taxon>
        <taxon>Burkholderiales</taxon>
        <taxon>Comamonadaceae</taxon>
        <taxon>Comamonas</taxon>
    </lineage>
</organism>